<evidence type="ECO:0000256" key="1">
    <source>
        <dbReference type="ARBA" id="ARBA00007447"/>
    </source>
</evidence>
<comment type="similarity">
    <text evidence="1 9">Belongs to the peptidase A1 family.</text>
</comment>
<keyword evidence="13" id="KW-1185">Reference proteome</keyword>
<feature type="domain" description="Peptidase A1" evidence="11">
    <location>
        <begin position="69"/>
        <end position="382"/>
    </location>
</feature>
<keyword evidence="10" id="KW-0732">Signal</keyword>
<dbReference type="PANTHER" id="PTHR47966">
    <property type="entry name" value="BETA-SITE APP-CLEAVING ENZYME, ISOFORM A-RELATED"/>
    <property type="match status" value="1"/>
</dbReference>
<protein>
    <submittedName>
        <fullName evidence="12">Cathepsin D</fullName>
    </submittedName>
</protein>
<dbReference type="AlphaFoldDB" id="F2TYL4"/>
<dbReference type="Pfam" id="PF00026">
    <property type="entry name" value="Asp"/>
    <property type="match status" value="1"/>
</dbReference>
<dbReference type="STRING" id="946362.F2TYL4"/>
<dbReference type="EMBL" id="GL832957">
    <property type="protein sequence ID" value="EGD78688.1"/>
    <property type="molecule type" value="Genomic_DNA"/>
</dbReference>
<dbReference type="InParanoid" id="F2TYL4"/>
<sequence>MTMARTMALLAVATLLMAACAVNGLHRVPLTGMPRSRDTLRNAGAALLNKYSLGNGTNVPIYNFEDAQYYGEITIGTPPQRFKVVFDTGSSNLWVPSKQCKSLACDLHHKYDSSQSSTYFPNGTKFAIEYGSGSLTGFLSGDKTCVGDLCVEKQLFAEATNEPGITFVAAKFDGILGMGFVEISVDQVVPYWYNLVSAGKVESNMYTFWLNRVQGAPSGGELTLGGYDPKHMSGPIQWVPLTRDGYWQFAMDSLSVNGDSYCSNCQAIADTGTSLLAGPTDAIKKLNKQIGAIPIAQGEYMVDCKKIPTMPNVDIVLNGQKFTLTPQQYVLQVSAQGQTECLSGFFGLDVPPPAGPLWILGDVFIGAYTTVFDMGNNRVGFAPSA</sequence>
<evidence type="ECO:0000256" key="6">
    <source>
        <dbReference type="ARBA" id="ARBA00023180"/>
    </source>
</evidence>
<dbReference type="eggNOG" id="KOG1339">
    <property type="taxonomic scope" value="Eukaryota"/>
</dbReference>
<dbReference type="OMA" id="KYDHDAS"/>
<evidence type="ECO:0000256" key="10">
    <source>
        <dbReference type="SAM" id="SignalP"/>
    </source>
</evidence>
<dbReference type="InterPro" id="IPR001461">
    <property type="entry name" value="Aspartic_peptidase_A1"/>
</dbReference>
<proteinExistence type="inferred from homology"/>
<evidence type="ECO:0000259" key="11">
    <source>
        <dbReference type="PROSITE" id="PS51767"/>
    </source>
</evidence>
<keyword evidence="3 9" id="KW-0064">Aspartyl protease</keyword>
<dbReference type="PROSITE" id="PS51257">
    <property type="entry name" value="PROKAR_LIPOPROTEIN"/>
    <property type="match status" value="1"/>
</dbReference>
<dbReference type="PROSITE" id="PS00141">
    <property type="entry name" value="ASP_PROTEASE"/>
    <property type="match status" value="2"/>
</dbReference>
<feature type="disulfide bond" evidence="8">
    <location>
        <begin position="100"/>
        <end position="105"/>
    </location>
</feature>
<evidence type="ECO:0000256" key="7">
    <source>
        <dbReference type="PIRSR" id="PIRSR601461-1"/>
    </source>
</evidence>
<dbReference type="PANTHER" id="PTHR47966:SF51">
    <property type="entry name" value="BETA-SITE APP-CLEAVING ENZYME, ISOFORM A-RELATED"/>
    <property type="match status" value="1"/>
</dbReference>
<evidence type="ECO:0000256" key="9">
    <source>
        <dbReference type="RuleBase" id="RU000454"/>
    </source>
</evidence>
<dbReference type="GO" id="GO:0004190">
    <property type="term" value="F:aspartic-type endopeptidase activity"/>
    <property type="evidence" value="ECO:0007669"/>
    <property type="project" value="UniProtKB-KW"/>
</dbReference>
<feature type="active site" evidence="7">
    <location>
        <position position="270"/>
    </location>
</feature>
<feature type="active site" evidence="7">
    <location>
        <position position="87"/>
    </location>
</feature>
<evidence type="ECO:0000256" key="5">
    <source>
        <dbReference type="ARBA" id="ARBA00023157"/>
    </source>
</evidence>
<dbReference type="Proteomes" id="UP000007799">
    <property type="component" value="Unassembled WGS sequence"/>
</dbReference>
<evidence type="ECO:0000256" key="8">
    <source>
        <dbReference type="PIRSR" id="PIRSR601461-2"/>
    </source>
</evidence>
<evidence type="ECO:0000256" key="3">
    <source>
        <dbReference type="ARBA" id="ARBA00022750"/>
    </source>
</evidence>
<gene>
    <name evidence="12" type="ORF">PTSG_01665</name>
</gene>
<evidence type="ECO:0000256" key="2">
    <source>
        <dbReference type="ARBA" id="ARBA00022670"/>
    </source>
</evidence>
<reference evidence="12" key="1">
    <citation type="submission" date="2009-08" db="EMBL/GenBank/DDBJ databases">
        <title>Annotation of Salpingoeca rosetta.</title>
        <authorList>
            <consortium name="The Broad Institute Genome Sequencing Platform"/>
            <person name="Russ C."/>
            <person name="Cuomo C."/>
            <person name="Burger G."/>
            <person name="Gray M.W."/>
            <person name="Holland P.W.H."/>
            <person name="King N."/>
            <person name="Lang F.B.F."/>
            <person name="Roger A.J."/>
            <person name="Ruiz-Trillo I."/>
            <person name="Young S.K."/>
            <person name="Zeng Q."/>
            <person name="Gargeya S."/>
            <person name="Alvarado L."/>
            <person name="Berlin A."/>
            <person name="Chapman S.B."/>
            <person name="Chen Z."/>
            <person name="Freedman E."/>
            <person name="Gellesch M."/>
            <person name="Goldberg J."/>
            <person name="Griggs A."/>
            <person name="Gujja S."/>
            <person name="Heilman E."/>
            <person name="Heiman D."/>
            <person name="Howarth C."/>
            <person name="Mehta T."/>
            <person name="Neiman D."/>
            <person name="Pearson M."/>
            <person name="Roberts A."/>
            <person name="Saif S."/>
            <person name="Shea T."/>
            <person name="Shenoy N."/>
            <person name="Sisk P."/>
            <person name="Stolte C."/>
            <person name="Sykes S."/>
            <person name="White J."/>
            <person name="Yandava C."/>
            <person name="Haas B."/>
            <person name="Nusbaum C."/>
            <person name="Birren B."/>
        </authorList>
    </citation>
    <scope>NUCLEOTIDE SEQUENCE [LARGE SCALE GENOMIC DNA]</scope>
    <source>
        <strain evidence="12">ATCC 50818</strain>
    </source>
</reference>
<dbReference type="FunFam" id="2.40.70.10:FF:000149">
    <property type="entry name" value="Uncharacterized protein"/>
    <property type="match status" value="1"/>
</dbReference>
<dbReference type="RefSeq" id="XP_004997645.1">
    <property type="nucleotide sequence ID" value="XM_004997588.1"/>
</dbReference>
<keyword evidence="4 9" id="KW-0378">Hydrolase</keyword>
<keyword evidence="6" id="KW-0325">Glycoprotein</keyword>
<name>F2TYL4_SALR5</name>
<feature type="chain" id="PRO_5003288225" evidence="10">
    <location>
        <begin position="25"/>
        <end position="385"/>
    </location>
</feature>
<dbReference type="OrthoDB" id="771136at2759"/>
<dbReference type="FunCoup" id="F2TYL4">
    <property type="interactions" value="630"/>
</dbReference>
<dbReference type="KEGG" id="sre:PTSG_01665"/>
<dbReference type="PRINTS" id="PR00792">
    <property type="entry name" value="PEPSIN"/>
</dbReference>
<organism evidence="13">
    <name type="scientific">Salpingoeca rosetta (strain ATCC 50818 / BSB-021)</name>
    <dbReference type="NCBI Taxonomy" id="946362"/>
    <lineage>
        <taxon>Eukaryota</taxon>
        <taxon>Choanoflagellata</taxon>
        <taxon>Craspedida</taxon>
        <taxon>Salpingoecidae</taxon>
        <taxon>Salpingoeca</taxon>
    </lineage>
</organism>
<evidence type="ECO:0000256" key="4">
    <source>
        <dbReference type="ARBA" id="ARBA00022801"/>
    </source>
</evidence>
<dbReference type="InterPro" id="IPR001969">
    <property type="entry name" value="Aspartic_peptidase_AS"/>
</dbReference>
<keyword evidence="5 8" id="KW-1015">Disulfide bond</keyword>
<dbReference type="Gene3D" id="2.40.70.10">
    <property type="entry name" value="Acid Proteases"/>
    <property type="match status" value="2"/>
</dbReference>
<dbReference type="SUPFAM" id="SSF50630">
    <property type="entry name" value="Acid proteases"/>
    <property type="match status" value="1"/>
</dbReference>
<dbReference type="GO" id="GO:0006508">
    <property type="term" value="P:proteolysis"/>
    <property type="evidence" value="ECO:0007669"/>
    <property type="project" value="UniProtKB-KW"/>
</dbReference>
<evidence type="ECO:0000313" key="13">
    <source>
        <dbReference type="Proteomes" id="UP000007799"/>
    </source>
</evidence>
<evidence type="ECO:0000313" key="12">
    <source>
        <dbReference type="EMBL" id="EGD78688.1"/>
    </source>
</evidence>
<dbReference type="GeneID" id="16078241"/>
<feature type="signal peptide" evidence="10">
    <location>
        <begin position="1"/>
        <end position="24"/>
    </location>
</feature>
<feature type="disulfide bond" evidence="8">
    <location>
        <begin position="304"/>
        <end position="341"/>
    </location>
</feature>
<dbReference type="InterPro" id="IPR021109">
    <property type="entry name" value="Peptidase_aspartic_dom_sf"/>
</dbReference>
<keyword evidence="2 9" id="KW-0645">Protease</keyword>
<accession>F2TYL4</accession>
<dbReference type="InterPro" id="IPR033121">
    <property type="entry name" value="PEPTIDASE_A1"/>
</dbReference>
<dbReference type="FunFam" id="2.40.70.10:FF:000002">
    <property type="entry name" value="Vacuolar aspartic proteinase"/>
    <property type="match status" value="1"/>
</dbReference>
<dbReference type="PROSITE" id="PS51767">
    <property type="entry name" value="PEPTIDASE_A1"/>
    <property type="match status" value="1"/>
</dbReference>